<protein>
    <submittedName>
        <fullName evidence="2">Uncharacterized protein</fullName>
    </submittedName>
</protein>
<gene>
    <name evidence="2" type="ORF">AFUS01_LOCUS10552</name>
</gene>
<sequence>MTKILSKLGDSFNQTSKIWPKAPAHPP</sequence>
<comment type="caution">
    <text evidence="2">The sequence shown here is derived from an EMBL/GenBank/DDBJ whole genome shotgun (WGS) entry which is preliminary data.</text>
</comment>
<dbReference type="AlphaFoldDB" id="A0A8J2JJB6"/>
<feature type="non-terminal residue" evidence="2">
    <location>
        <position position="1"/>
    </location>
</feature>
<keyword evidence="3" id="KW-1185">Reference proteome</keyword>
<name>A0A8J2JJB6_9HEXA</name>
<evidence type="ECO:0000313" key="2">
    <source>
        <dbReference type="EMBL" id="CAG7721330.1"/>
    </source>
</evidence>
<organism evidence="2 3">
    <name type="scientific">Allacma fusca</name>
    <dbReference type="NCBI Taxonomy" id="39272"/>
    <lineage>
        <taxon>Eukaryota</taxon>
        <taxon>Metazoa</taxon>
        <taxon>Ecdysozoa</taxon>
        <taxon>Arthropoda</taxon>
        <taxon>Hexapoda</taxon>
        <taxon>Collembola</taxon>
        <taxon>Symphypleona</taxon>
        <taxon>Sminthuridae</taxon>
        <taxon>Allacma</taxon>
    </lineage>
</organism>
<feature type="region of interest" description="Disordered" evidence="1">
    <location>
        <begin position="1"/>
        <end position="27"/>
    </location>
</feature>
<evidence type="ECO:0000256" key="1">
    <source>
        <dbReference type="SAM" id="MobiDB-lite"/>
    </source>
</evidence>
<dbReference type="EMBL" id="CAJVCH010078574">
    <property type="protein sequence ID" value="CAG7721330.1"/>
    <property type="molecule type" value="Genomic_DNA"/>
</dbReference>
<evidence type="ECO:0000313" key="3">
    <source>
        <dbReference type="Proteomes" id="UP000708208"/>
    </source>
</evidence>
<proteinExistence type="predicted"/>
<accession>A0A8J2JJB6</accession>
<dbReference type="Proteomes" id="UP000708208">
    <property type="component" value="Unassembled WGS sequence"/>
</dbReference>
<reference evidence="2" key="1">
    <citation type="submission" date="2021-06" db="EMBL/GenBank/DDBJ databases">
        <authorList>
            <person name="Hodson N. C."/>
            <person name="Mongue J. A."/>
            <person name="Jaron S. K."/>
        </authorList>
    </citation>
    <scope>NUCLEOTIDE SEQUENCE</scope>
</reference>